<reference evidence="1" key="2">
    <citation type="submission" date="2024-05" db="EMBL/GenBank/DDBJ databases">
        <title>Identification and characterization of horizontal gene transfer across gut microbiota members of farm animals based on homology search.</title>
        <authorList>
            <person name="Schwarzerova J."/>
            <person name="Nykrynova M."/>
            <person name="Jureckova K."/>
            <person name="Cejkova D."/>
            <person name="Rychlik I."/>
        </authorList>
    </citation>
    <scope>NUCLEOTIDE SEQUENCE</scope>
    <source>
        <strain evidence="1">84_SSukc20</strain>
    </source>
</reference>
<accession>A0ABT7XA50</accession>
<sequence>MKRVTGNRIVDLSFDFALQVIAFSERLESERKYAIANQLLRCGTSIGANVSEAQNSESKIDFIHKLKIAAKEAEETKYWLLLCKYADSYPFEESLLVQIHEIQKLLTSIITTSKKTVEINNKDK</sequence>
<dbReference type="InterPro" id="IPR012657">
    <property type="entry name" value="23S_rRNA-intervening_sequence"/>
</dbReference>
<reference evidence="1" key="1">
    <citation type="submission" date="2023-06" db="EMBL/GenBank/DDBJ databases">
        <authorList>
            <person name="Zeman M."/>
            <person name="Kubasova T."/>
            <person name="Jahodarova E."/>
            <person name="Nykrynova M."/>
            <person name="Rychlik I."/>
        </authorList>
    </citation>
    <scope>NUCLEOTIDE SEQUENCE</scope>
    <source>
        <strain evidence="1">84_SSukc20</strain>
    </source>
</reference>
<dbReference type="Pfam" id="PF05635">
    <property type="entry name" value="23S_rRNA_IVP"/>
    <property type="match status" value="1"/>
</dbReference>
<organism evidence="1 2">
    <name type="scientific">Bacteroides gallinaceum</name>
    <dbReference type="NCBI Taxonomy" id="1462571"/>
    <lineage>
        <taxon>Bacteria</taxon>
        <taxon>Pseudomonadati</taxon>
        <taxon>Bacteroidota</taxon>
        <taxon>Bacteroidia</taxon>
        <taxon>Bacteroidales</taxon>
        <taxon>Bacteroidaceae</taxon>
        <taxon>Bacteroides</taxon>
    </lineage>
</organism>
<dbReference type="EMBL" id="JAUEII010000059">
    <property type="protein sequence ID" value="MDN0050963.1"/>
    <property type="molecule type" value="Genomic_DNA"/>
</dbReference>
<dbReference type="PANTHER" id="PTHR38471">
    <property type="entry name" value="FOUR HELIX BUNDLE PROTEIN"/>
    <property type="match status" value="1"/>
</dbReference>
<comment type="caution">
    <text evidence="1">The sequence shown here is derived from an EMBL/GenBank/DDBJ whole genome shotgun (WGS) entry which is preliminary data.</text>
</comment>
<gene>
    <name evidence="1" type="ORF">QVO10_16550</name>
</gene>
<dbReference type="PIRSF" id="PIRSF035652">
    <property type="entry name" value="CHP02436"/>
    <property type="match status" value="1"/>
</dbReference>
<dbReference type="InterPro" id="IPR036583">
    <property type="entry name" value="23S_rRNA_IVS_sf"/>
</dbReference>
<evidence type="ECO:0000313" key="2">
    <source>
        <dbReference type="Proteomes" id="UP001167871"/>
    </source>
</evidence>
<protein>
    <submittedName>
        <fullName evidence="1">Four helix bundle protein</fullName>
    </submittedName>
</protein>
<evidence type="ECO:0000313" key="1">
    <source>
        <dbReference type="EMBL" id="MDN0050963.1"/>
    </source>
</evidence>
<dbReference type="NCBIfam" id="TIGR02436">
    <property type="entry name" value="four helix bundle protein"/>
    <property type="match status" value="1"/>
</dbReference>
<name>A0ABT7XA50_9BACE</name>
<dbReference type="RefSeq" id="WP_022039219.1">
    <property type="nucleotide sequence ID" value="NZ_JACJJF010000113.1"/>
</dbReference>
<dbReference type="PANTHER" id="PTHR38471:SF2">
    <property type="entry name" value="FOUR HELIX BUNDLE PROTEIN"/>
    <property type="match status" value="1"/>
</dbReference>
<dbReference type="SUPFAM" id="SSF158446">
    <property type="entry name" value="IVS-encoded protein-like"/>
    <property type="match status" value="1"/>
</dbReference>
<keyword evidence="2" id="KW-1185">Reference proteome</keyword>
<proteinExistence type="predicted"/>
<dbReference type="Proteomes" id="UP001167871">
    <property type="component" value="Unassembled WGS sequence"/>
</dbReference>
<dbReference type="Gene3D" id="1.20.1440.60">
    <property type="entry name" value="23S rRNA-intervening sequence"/>
    <property type="match status" value="1"/>
</dbReference>